<dbReference type="InterPro" id="IPR002397">
    <property type="entry name" value="Cyt_P450_B"/>
</dbReference>
<evidence type="ECO:0000256" key="3">
    <source>
        <dbReference type="ARBA" id="ARBA00022723"/>
    </source>
</evidence>
<protein>
    <submittedName>
        <fullName evidence="7">Unannotated protein</fullName>
    </submittedName>
</protein>
<organism evidence="7">
    <name type="scientific">freshwater metagenome</name>
    <dbReference type="NCBI Taxonomy" id="449393"/>
    <lineage>
        <taxon>unclassified sequences</taxon>
        <taxon>metagenomes</taxon>
        <taxon>ecological metagenomes</taxon>
    </lineage>
</organism>
<keyword evidence="4" id="KW-0560">Oxidoreductase</keyword>
<dbReference type="PANTHER" id="PTHR46696:SF6">
    <property type="entry name" value="P450, PUTATIVE (EUROFUNG)-RELATED"/>
    <property type="match status" value="1"/>
</dbReference>
<evidence type="ECO:0000256" key="1">
    <source>
        <dbReference type="ARBA" id="ARBA00010617"/>
    </source>
</evidence>
<dbReference type="GO" id="GO:0005506">
    <property type="term" value="F:iron ion binding"/>
    <property type="evidence" value="ECO:0007669"/>
    <property type="project" value="InterPro"/>
</dbReference>
<accession>A0A6J6EE55</accession>
<dbReference type="CDD" id="cd20625">
    <property type="entry name" value="CYP164-like"/>
    <property type="match status" value="1"/>
</dbReference>
<reference evidence="7" key="1">
    <citation type="submission" date="2020-05" db="EMBL/GenBank/DDBJ databases">
        <authorList>
            <person name="Chiriac C."/>
            <person name="Salcher M."/>
            <person name="Ghai R."/>
            <person name="Kavagutti S V."/>
        </authorList>
    </citation>
    <scope>NUCLEOTIDE SEQUENCE</scope>
</reference>
<gene>
    <name evidence="7" type="ORF">UFOPK1493_02625</name>
</gene>
<dbReference type="InterPro" id="IPR001128">
    <property type="entry name" value="Cyt_P450"/>
</dbReference>
<dbReference type="GO" id="GO:0020037">
    <property type="term" value="F:heme binding"/>
    <property type="evidence" value="ECO:0007669"/>
    <property type="project" value="InterPro"/>
</dbReference>
<dbReference type="FunFam" id="1.10.630.10:FF:000018">
    <property type="entry name" value="Cytochrome P450 monooxygenase"/>
    <property type="match status" value="1"/>
</dbReference>
<dbReference type="Pfam" id="PF00067">
    <property type="entry name" value="p450"/>
    <property type="match status" value="1"/>
</dbReference>
<name>A0A6J6EE55_9ZZZZ</name>
<dbReference type="PANTHER" id="PTHR46696">
    <property type="entry name" value="P450, PUTATIVE (EUROFUNG)-RELATED"/>
    <property type="match status" value="1"/>
</dbReference>
<dbReference type="AlphaFoldDB" id="A0A6J6EE55"/>
<evidence type="ECO:0000313" key="7">
    <source>
        <dbReference type="EMBL" id="CAB4574652.1"/>
    </source>
</evidence>
<evidence type="ECO:0000256" key="6">
    <source>
        <dbReference type="ARBA" id="ARBA00023033"/>
    </source>
</evidence>
<dbReference type="GO" id="GO:0016705">
    <property type="term" value="F:oxidoreductase activity, acting on paired donors, with incorporation or reduction of molecular oxygen"/>
    <property type="evidence" value="ECO:0007669"/>
    <property type="project" value="InterPro"/>
</dbReference>
<dbReference type="InterPro" id="IPR017972">
    <property type="entry name" value="Cyt_P450_CS"/>
</dbReference>
<evidence type="ECO:0000256" key="2">
    <source>
        <dbReference type="ARBA" id="ARBA00022617"/>
    </source>
</evidence>
<keyword evidence="5" id="KW-0408">Iron</keyword>
<dbReference type="GO" id="GO:0004497">
    <property type="term" value="F:monooxygenase activity"/>
    <property type="evidence" value="ECO:0007669"/>
    <property type="project" value="UniProtKB-KW"/>
</dbReference>
<keyword evidence="2" id="KW-0349">Heme</keyword>
<sequence length="444" mass="48844">MRHTGDVGTTAGPDHRDELDDLDLLCDEAIAEPHAYLARFRDRQPVVWSERHRAWVVLGHPELDAAFRAPELSTERMGAFRSRLTGSRAEALARAVELLEGWMLFHDPPEHTRLRAPLARQFTPKAVSALEQEITAVCDELIEAAAVRLERGEVVDLVEAFSHPLPAAVIGRLFGVPDDLQDWLAAWSARFGVVVFGATRRPDYEEMARAAGEDFHVHLGRLLAERRSDPRDDLVSLLAANDDLDDTEVLGACSLLLFAGHDTTTSLLSTAVLGLIAHPDQRDRLASLATVGRDAEPATPSSPDRVEARDRAIEEFLRYDGAAKAMMRVVAEPLELGGCELRPGDAVFLTILAANRDPRVFEAPDELRLDRRPNPHLAFGHGVHFCLGASLARLELRIALPRLVARLPELQVAGPVRWKPTISDRSAAEVPVRLARTGTPHPVG</sequence>
<comment type="similarity">
    <text evidence="1">Belongs to the cytochrome P450 family.</text>
</comment>
<dbReference type="PRINTS" id="PR00359">
    <property type="entry name" value="BP450"/>
</dbReference>
<proteinExistence type="inferred from homology"/>
<keyword evidence="3" id="KW-0479">Metal-binding</keyword>
<dbReference type="EMBL" id="CAEZSR010000114">
    <property type="protein sequence ID" value="CAB4574652.1"/>
    <property type="molecule type" value="Genomic_DNA"/>
</dbReference>
<keyword evidence="6" id="KW-0503">Monooxygenase</keyword>
<evidence type="ECO:0000256" key="4">
    <source>
        <dbReference type="ARBA" id="ARBA00023002"/>
    </source>
</evidence>
<dbReference type="PRINTS" id="PR00385">
    <property type="entry name" value="P450"/>
</dbReference>
<dbReference type="SUPFAM" id="SSF48264">
    <property type="entry name" value="Cytochrome P450"/>
    <property type="match status" value="1"/>
</dbReference>
<evidence type="ECO:0000256" key="5">
    <source>
        <dbReference type="ARBA" id="ARBA00023004"/>
    </source>
</evidence>
<dbReference type="InterPro" id="IPR036396">
    <property type="entry name" value="Cyt_P450_sf"/>
</dbReference>
<dbReference type="PROSITE" id="PS00086">
    <property type="entry name" value="CYTOCHROME_P450"/>
    <property type="match status" value="1"/>
</dbReference>
<dbReference type="Gene3D" id="1.10.630.10">
    <property type="entry name" value="Cytochrome P450"/>
    <property type="match status" value="1"/>
</dbReference>